<accession>A0A9P0TJ29</accession>
<proteinExistence type="predicted"/>
<feature type="compositionally biased region" description="Pro residues" evidence="1">
    <location>
        <begin position="187"/>
        <end position="197"/>
    </location>
</feature>
<evidence type="ECO:0008006" key="4">
    <source>
        <dbReference type="Google" id="ProtNLM"/>
    </source>
</evidence>
<protein>
    <recommendedName>
        <fullName evidence="4">Transmembrane protein 209</fullName>
    </recommendedName>
</protein>
<dbReference type="Proteomes" id="UP001152562">
    <property type="component" value="Unassembled WGS sequence"/>
</dbReference>
<dbReference type="GO" id="GO:0016020">
    <property type="term" value="C:membrane"/>
    <property type="evidence" value="ECO:0007669"/>
    <property type="project" value="TreeGrafter"/>
</dbReference>
<name>A0A9P0TJ29_PIEBR</name>
<keyword evidence="3" id="KW-1185">Reference proteome</keyword>
<dbReference type="Pfam" id="PF09786">
    <property type="entry name" value="CytochromB561_N"/>
    <property type="match status" value="1"/>
</dbReference>
<dbReference type="EMBL" id="CALOZG010000029">
    <property type="protein sequence ID" value="CAH4032460.1"/>
    <property type="molecule type" value="Genomic_DNA"/>
</dbReference>
<dbReference type="PANTHER" id="PTHR21780">
    <property type="entry name" value="TRANSMEMBRANE PROTEIN 209"/>
    <property type="match status" value="1"/>
</dbReference>
<dbReference type="PANTHER" id="PTHR21780:SF0">
    <property type="entry name" value="TRANSMEMBRANE PROTEIN 209"/>
    <property type="match status" value="1"/>
</dbReference>
<evidence type="ECO:0000256" key="1">
    <source>
        <dbReference type="SAM" id="MobiDB-lite"/>
    </source>
</evidence>
<dbReference type="InterPro" id="IPR019176">
    <property type="entry name" value="Cytochrome_B561-rel"/>
</dbReference>
<feature type="region of interest" description="Disordered" evidence="1">
    <location>
        <begin position="160"/>
        <end position="203"/>
    </location>
</feature>
<evidence type="ECO:0000313" key="3">
    <source>
        <dbReference type="Proteomes" id="UP001152562"/>
    </source>
</evidence>
<reference evidence="2" key="1">
    <citation type="submission" date="2022-05" db="EMBL/GenBank/DDBJ databases">
        <authorList>
            <person name="Okamura Y."/>
        </authorList>
    </citation>
    <scope>NUCLEOTIDE SEQUENCE</scope>
</reference>
<feature type="compositionally biased region" description="Polar residues" evidence="1">
    <location>
        <begin position="230"/>
        <end position="243"/>
    </location>
</feature>
<sequence>MTKPLSNVNFETLSKINACVETCLGNISEHQEKVLSLNHSNLVQRTIDLNYANKKRTGSLKWIFVNAIFLLVFTYDLSCKCPGYTSVFHYIEMACAGVVAANLIQHLIRLLPRRAPPITLTRNQQRLLGLQQSDLDSSFILSESLERSVNESAAEDSWVGSDADLSLSPRTWSSPTTSSPNRTSPSATPPSTTPPSYSPTRSYFDIDNNKDCFISDKKSLDKYLKEIETSTTTEGGRNDNSWSTTATTPPYAAVTPTYQLASVDTGRNASTEEGAMAGAPQVWWQLDLDPRRLTQFNLNLRLWVHVTILARLLEELRRADETVRRAGVAPAGALLSGRVPLDRLRNLPDLAPLLPFLEPFPDQRYLLRRLRELASGECMSGYRWNTGGTDWDDAKPTDAELVLHLVATYLDVQGGASARTGPRHVEGGWGTEELGIRRVSTKPAHYALLLGGQRIEVPRGRNNLLHTLLCLLAAAARRTPPALARMHLGPAGLNMLWIIGR</sequence>
<feature type="region of interest" description="Disordered" evidence="1">
    <location>
        <begin position="230"/>
        <end position="250"/>
    </location>
</feature>
<evidence type="ECO:0000313" key="2">
    <source>
        <dbReference type="EMBL" id="CAH4032460.1"/>
    </source>
</evidence>
<gene>
    <name evidence="2" type="ORF">PIBRA_LOCUS8842</name>
</gene>
<organism evidence="2 3">
    <name type="scientific">Pieris brassicae</name>
    <name type="common">White butterfly</name>
    <name type="synonym">Large white butterfly</name>
    <dbReference type="NCBI Taxonomy" id="7116"/>
    <lineage>
        <taxon>Eukaryota</taxon>
        <taxon>Metazoa</taxon>
        <taxon>Ecdysozoa</taxon>
        <taxon>Arthropoda</taxon>
        <taxon>Hexapoda</taxon>
        <taxon>Insecta</taxon>
        <taxon>Pterygota</taxon>
        <taxon>Neoptera</taxon>
        <taxon>Endopterygota</taxon>
        <taxon>Lepidoptera</taxon>
        <taxon>Glossata</taxon>
        <taxon>Ditrysia</taxon>
        <taxon>Papilionoidea</taxon>
        <taxon>Pieridae</taxon>
        <taxon>Pierinae</taxon>
        <taxon>Pieris</taxon>
    </lineage>
</organism>
<comment type="caution">
    <text evidence="2">The sequence shown here is derived from an EMBL/GenBank/DDBJ whole genome shotgun (WGS) entry which is preliminary data.</text>
</comment>
<feature type="compositionally biased region" description="Low complexity" evidence="1">
    <location>
        <begin position="166"/>
        <end position="186"/>
    </location>
</feature>
<dbReference type="AlphaFoldDB" id="A0A9P0TJ29"/>